<reference evidence="1" key="1">
    <citation type="submission" date="2013-03" db="EMBL/GenBank/DDBJ databases">
        <title>Genome Sequence of the Profundibacterium mesophilum strain KAUST100406-0324T from Red Sea, a novel genus in the family Rhodobacteraceae.</title>
        <authorList>
            <person name="Essack M."/>
            <person name="Alam I."/>
            <person name="Lafi F."/>
            <person name="Alawi W."/>
            <person name="Kamanu F."/>
            <person name="Al-Suwailem A."/>
            <person name="Lee O.O."/>
            <person name="Xu Y."/>
            <person name="Bajic V."/>
            <person name="Qian P.-Y."/>
            <person name="Archer J."/>
        </authorList>
    </citation>
    <scope>NUCLEOTIDE SEQUENCE</scope>
    <source>
        <strain evidence="1">KAUST100406-0324</strain>
    </source>
</reference>
<dbReference type="RefSeq" id="WP_159964687.1">
    <property type="nucleotide sequence ID" value="NZ_APKE01000014.1"/>
</dbReference>
<keyword evidence="2" id="KW-1185">Reference proteome</keyword>
<gene>
    <name evidence="1" type="ORF">PMES_01296</name>
</gene>
<dbReference type="AlphaFoldDB" id="A0A921NTX8"/>
<organism evidence="1 2">
    <name type="scientific">Profundibacterium mesophilum KAUST100406-0324</name>
    <dbReference type="NCBI Taxonomy" id="1037889"/>
    <lineage>
        <taxon>Bacteria</taxon>
        <taxon>Pseudomonadati</taxon>
        <taxon>Pseudomonadota</taxon>
        <taxon>Alphaproteobacteria</taxon>
        <taxon>Rhodobacterales</taxon>
        <taxon>Roseobacteraceae</taxon>
        <taxon>Profundibacterium</taxon>
    </lineage>
</organism>
<name>A0A921NTX8_9RHOB</name>
<dbReference type="EMBL" id="APKE01000014">
    <property type="protein sequence ID" value="KAF0676564.1"/>
    <property type="molecule type" value="Genomic_DNA"/>
</dbReference>
<accession>A0A921NTX8</accession>
<protein>
    <submittedName>
        <fullName evidence="1">Uncharacterized protein</fullName>
    </submittedName>
</protein>
<evidence type="ECO:0000313" key="1">
    <source>
        <dbReference type="EMBL" id="KAF0676564.1"/>
    </source>
</evidence>
<comment type="caution">
    <text evidence="1">The sequence shown here is derived from an EMBL/GenBank/DDBJ whole genome shotgun (WGS) entry which is preliminary data.</text>
</comment>
<dbReference type="Proteomes" id="UP000698242">
    <property type="component" value="Unassembled WGS sequence"/>
</dbReference>
<evidence type="ECO:0000313" key="2">
    <source>
        <dbReference type="Proteomes" id="UP000698242"/>
    </source>
</evidence>
<proteinExistence type="predicted"/>
<sequence>MIYLIALSLGVALGAYLVGESRAARPAAPVFPRARLSEPGAPRRAMPRHGNRGAHEWVRAGARAQLQQTLIPIEAHASHVPVRLDRPCRMIG</sequence>